<feature type="region of interest" description="Disordered" evidence="2">
    <location>
        <begin position="57"/>
        <end position="77"/>
    </location>
</feature>
<protein>
    <submittedName>
        <fullName evidence="3">Uncharacterized protein</fullName>
    </submittedName>
</protein>
<feature type="compositionally biased region" description="Pro residues" evidence="2">
    <location>
        <begin position="62"/>
        <end position="74"/>
    </location>
</feature>
<keyword evidence="1" id="KW-0175">Coiled coil</keyword>
<dbReference type="Proteomes" id="UP000799291">
    <property type="component" value="Unassembled WGS sequence"/>
</dbReference>
<organism evidence="3 4">
    <name type="scientific">Lentithecium fluviatile CBS 122367</name>
    <dbReference type="NCBI Taxonomy" id="1168545"/>
    <lineage>
        <taxon>Eukaryota</taxon>
        <taxon>Fungi</taxon>
        <taxon>Dikarya</taxon>
        <taxon>Ascomycota</taxon>
        <taxon>Pezizomycotina</taxon>
        <taxon>Dothideomycetes</taxon>
        <taxon>Pleosporomycetidae</taxon>
        <taxon>Pleosporales</taxon>
        <taxon>Massarineae</taxon>
        <taxon>Lentitheciaceae</taxon>
        <taxon>Lentithecium</taxon>
    </lineage>
</organism>
<feature type="region of interest" description="Disordered" evidence="2">
    <location>
        <begin position="500"/>
        <end position="523"/>
    </location>
</feature>
<evidence type="ECO:0000313" key="4">
    <source>
        <dbReference type="Proteomes" id="UP000799291"/>
    </source>
</evidence>
<feature type="region of interest" description="Disordered" evidence="2">
    <location>
        <begin position="290"/>
        <end position="313"/>
    </location>
</feature>
<accession>A0A6G1JAA9</accession>
<proteinExistence type="predicted"/>
<evidence type="ECO:0000256" key="1">
    <source>
        <dbReference type="SAM" id="Coils"/>
    </source>
</evidence>
<evidence type="ECO:0000256" key="2">
    <source>
        <dbReference type="SAM" id="MobiDB-lite"/>
    </source>
</evidence>
<keyword evidence="4" id="KW-1185">Reference proteome</keyword>
<dbReference type="AlphaFoldDB" id="A0A6G1JAA9"/>
<reference evidence="3" key="1">
    <citation type="journal article" date="2020" name="Stud. Mycol.">
        <title>101 Dothideomycetes genomes: a test case for predicting lifestyles and emergence of pathogens.</title>
        <authorList>
            <person name="Haridas S."/>
            <person name="Albert R."/>
            <person name="Binder M."/>
            <person name="Bloem J."/>
            <person name="Labutti K."/>
            <person name="Salamov A."/>
            <person name="Andreopoulos B."/>
            <person name="Baker S."/>
            <person name="Barry K."/>
            <person name="Bills G."/>
            <person name="Bluhm B."/>
            <person name="Cannon C."/>
            <person name="Castanera R."/>
            <person name="Culley D."/>
            <person name="Daum C."/>
            <person name="Ezra D."/>
            <person name="Gonzalez J."/>
            <person name="Henrissat B."/>
            <person name="Kuo A."/>
            <person name="Liang C."/>
            <person name="Lipzen A."/>
            <person name="Lutzoni F."/>
            <person name="Magnuson J."/>
            <person name="Mondo S."/>
            <person name="Nolan M."/>
            <person name="Ohm R."/>
            <person name="Pangilinan J."/>
            <person name="Park H.-J."/>
            <person name="Ramirez L."/>
            <person name="Alfaro M."/>
            <person name="Sun H."/>
            <person name="Tritt A."/>
            <person name="Yoshinaga Y."/>
            <person name="Zwiers L.-H."/>
            <person name="Turgeon B."/>
            <person name="Goodwin S."/>
            <person name="Spatafora J."/>
            <person name="Crous P."/>
            <person name="Grigoriev I."/>
        </authorList>
    </citation>
    <scope>NUCLEOTIDE SEQUENCE</scope>
    <source>
        <strain evidence="3">CBS 122367</strain>
    </source>
</reference>
<dbReference type="OrthoDB" id="3792554at2759"/>
<name>A0A6G1JAA9_9PLEO</name>
<evidence type="ECO:0000313" key="3">
    <source>
        <dbReference type="EMBL" id="KAF2687497.1"/>
    </source>
</evidence>
<dbReference type="EMBL" id="MU005575">
    <property type="protein sequence ID" value="KAF2687497.1"/>
    <property type="molecule type" value="Genomic_DNA"/>
</dbReference>
<feature type="coiled-coil region" evidence="1">
    <location>
        <begin position="458"/>
        <end position="485"/>
    </location>
</feature>
<gene>
    <name evidence="3" type="ORF">K458DRAFT_402001</name>
</gene>
<sequence>MSTTSQPPTRPRPSRFSEFLADCTYYQSPQLSSEASEAIHRSAWFSIKAPKLAMRGKTLRARPPPPPPPPPAPLMPSDTLPPSLFVDAALVLSDVRGDNTAAMRAIRVLANALGLPMHYAGQNGGILQFHQEPLRSGLRVTQGTDDSVWLHSSTPPRTTSHFVRDEDDLRALARHLLEARVRLESNTGNLKPIPRSNAALLAILLDGGRRYGRVLQFAEARRAVDQGRLVDAAVELLTPFRVQPSLSKGEEEVVVDLLPQTVVSKYHESVDIVIEELQRYLLPDIVCGGDSESEDSDSTDSTYGSQERPANRGANTATMVIVSKFQSTSANQIDEDRKRYPRHMLRGTGWILDPAARDDLRQGLVYDLSNHVDIVAFVTRVLAGRAEVCNERITPFETRCKERGWDQRDEVLQHKYQHPSAKEKLRMACRERRTRLSTEATIEDLLEAEEGRERAEKLRQLDEETAAIDAQIEKEKREVEEMRSDWVERVSVELERTEGIRNAPATSGKGMSWADEVEELGEP</sequence>